<protein>
    <submittedName>
        <fullName evidence="2">Uncharacterized protein</fullName>
    </submittedName>
</protein>
<dbReference type="AlphaFoldDB" id="A0A5J6HWH5"/>
<evidence type="ECO:0000313" key="3">
    <source>
        <dbReference type="Proteomes" id="UP000326598"/>
    </source>
</evidence>
<accession>A0A5J6HWH5</accession>
<dbReference type="Proteomes" id="UP000326598">
    <property type="component" value="Chromosome"/>
</dbReference>
<evidence type="ECO:0000313" key="2">
    <source>
        <dbReference type="EMBL" id="QEV22813.1"/>
    </source>
</evidence>
<organism evidence="2 3">
    <name type="scientific">Streptomyces coeruleorubidus</name>
    <dbReference type="NCBI Taxonomy" id="116188"/>
    <lineage>
        <taxon>Bacteria</taxon>
        <taxon>Bacillati</taxon>
        <taxon>Actinomycetota</taxon>
        <taxon>Actinomycetes</taxon>
        <taxon>Kitasatosporales</taxon>
        <taxon>Streptomycetaceae</taxon>
        <taxon>Streptomyces</taxon>
    </lineage>
</organism>
<sequence length="176" mass="19246">MAGQTEASAPQATNSSEIRAAAPRARVCLVIDPSFAAKVGHVGWMVQDTVRNRWAGGATEDRRGAQPGANPNHAAAGSWSASGTYRAVVNAFKGKRAGYEKMRCRYSRHGDAVNAVKVFNLSTYRAYSVTRDNCLTRSVEAFKAYSSEFRYLPSGKSTRPNAYYDNALRGWTTVRL</sequence>
<dbReference type="RefSeq" id="WP_150478472.1">
    <property type="nucleotide sequence ID" value="NZ_BMTB01000019.1"/>
</dbReference>
<name>A0A5J6HWH5_STRC4</name>
<proteinExistence type="predicted"/>
<reference evidence="2 3" key="1">
    <citation type="submission" date="2017-09" db="EMBL/GenBank/DDBJ databases">
        <authorList>
            <person name="Lee N."/>
            <person name="Cho B.-K."/>
        </authorList>
    </citation>
    <scope>NUCLEOTIDE SEQUENCE [LARGE SCALE GENOMIC DNA]</scope>
    <source>
        <strain evidence="2 3">ATCC 13740</strain>
    </source>
</reference>
<feature type="region of interest" description="Disordered" evidence="1">
    <location>
        <begin position="59"/>
        <end position="78"/>
    </location>
</feature>
<gene>
    <name evidence="2" type="ORF">CP976_00465</name>
</gene>
<evidence type="ECO:0000256" key="1">
    <source>
        <dbReference type="SAM" id="MobiDB-lite"/>
    </source>
</evidence>
<dbReference type="KEGG" id="scoe:CP976_00465"/>
<dbReference type="GeneID" id="91414583"/>
<dbReference type="EMBL" id="CP023694">
    <property type="protein sequence ID" value="QEV22813.1"/>
    <property type="molecule type" value="Genomic_DNA"/>
</dbReference>